<evidence type="ECO:0000313" key="7">
    <source>
        <dbReference type="EMBL" id="KAG5172238.1"/>
    </source>
</evidence>
<dbReference type="GO" id="GO:0045493">
    <property type="term" value="P:xylan catabolic process"/>
    <property type="evidence" value="ECO:0007669"/>
    <property type="project" value="UniProtKB-UniRule"/>
</dbReference>
<feature type="chain" id="PRO_5034448269" description="Carboxylic ester hydrolase" evidence="4">
    <location>
        <begin position="23"/>
        <end position="356"/>
    </location>
</feature>
<reference evidence="7" key="1">
    <citation type="submission" date="2021-02" db="EMBL/GenBank/DDBJ databases">
        <title>Psilocybe cubensis genome.</title>
        <authorList>
            <person name="Mckernan K.J."/>
            <person name="Crawford S."/>
            <person name="Trippe A."/>
            <person name="Kane L.T."/>
            <person name="Mclaughlin S."/>
        </authorList>
    </citation>
    <scope>NUCLEOTIDE SEQUENCE [LARGE SCALE GENOMIC DNA]</scope>
    <source>
        <strain evidence="7">MGC-MH-2018</strain>
    </source>
</reference>
<accession>A0A8H7Y418</accession>
<evidence type="ECO:0000256" key="2">
    <source>
        <dbReference type="ARBA" id="ARBA00022729"/>
    </source>
</evidence>
<name>A0A8H7Y418_PSICU</name>
<dbReference type="EMBL" id="JAFIQS010000002">
    <property type="protein sequence ID" value="KAG5172238.1"/>
    <property type="molecule type" value="Genomic_DNA"/>
</dbReference>
<sequence>MFAATALKLLAVPILAATHVLAAQNSLQQVFNFGTNPSNIALHVYRPTGLVANPALIVALHPCGGSGPGWFSQTRYADLSDSLKTFLVIYPSSPPNSNGCWEVYSNATFTHNGGSDSLGVASAIKYSLSTYSADPARVFLTGFSSGAMMTSVMAGAYPDLFAAGSAFSGVPYACFSESTMINNPCATGRVSKTPQEWGDLVRRGYPGYTGPRPKIQLWHGLQDEVVNYNNQLEGIKQWTNVLGYSTTPISTQTNDPLSGWTRSIYGPNFQAISAPATHGIPIQENEVLKWFGLVGGSPGTGTTTTTRPPSTTTTYPPEQPTQVQYGQCGGNGWTGPTVCASPFTCRVLNPWYSQCL</sequence>
<evidence type="ECO:0000256" key="4">
    <source>
        <dbReference type="RuleBase" id="RU367147"/>
    </source>
</evidence>
<dbReference type="EC" id="3.1.1.-" evidence="4"/>
<comment type="caution">
    <text evidence="7">The sequence shown here is derived from an EMBL/GenBank/DDBJ whole genome shotgun (WGS) entry which is preliminary data.</text>
</comment>
<dbReference type="PANTHER" id="PTHR43037">
    <property type="entry name" value="UNNAMED PRODUCT-RELATED"/>
    <property type="match status" value="1"/>
</dbReference>
<keyword evidence="3 4" id="KW-0378">Hydrolase</keyword>
<dbReference type="SMART" id="SM00236">
    <property type="entry name" value="fCBD"/>
    <property type="match status" value="1"/>
</dbReference>
<dbReference type="GO" id="GO:0052689">
    <property type="term" value="F:carboxylic ester hydrolase activity"/>
    <property type="evidence" value="ECO:0007669"/>
    <property type="project" value="UniProtKB-KW"/>
</dbReference>
<feature type="region of interest" description="Disordered" evidence="5">
    <location>
        <begin position="298"/>
        <end position="320"/>
    </location>
</feature>
<dbReference type="GO" id="GO:0005576">
    <property type="term" value="C:extracellular region"/>
    <property type="evidence" value="ECO:0007669"/>
    <property type="project" value="UniProtKB-SubCell"/>
</dbReference>
<feature type="compositionally biased region" description="Low complexity" evidence="5">
    <location>
        <begin position="300"/>
        <end position="316"/>
    </location>
</feature>
<evidence type="ECO:0000256" key="1">
    <source>
        <dbReference type="ARBA" id="ARBA00022487"/>
    </source>
</evidence>
<dbReference type="Pfam" id="PF00734">
    <property type="entry name" value="CBM_1"/>
    <property type="match status" value="1"/>
</dbReference>
<dbReference type="PROSITE" id="PS51164">
    <property type="entry name" value="CBM1_2"/>
    <property type="match status" value="1"/>
</dbReference>
<dbReference type="PANTHER" id="PTHR43037:SF5">
    <property type="entry name" value="FERULOYL ESTERASE"/>
    <property type="match status" value="1"/>
</dbReference>
<keyword evidence="1 4" id="KW-0719">Serine esterase</keyword>
<feature type="signal peptide" evidence="4">
    <location>
        <begin position="1"/>
        <end position="22"/>
    </location>
</feature>
<evidence type="ECO:0000256" key="3">
    <source>
        <dbReference type="ARBA" id="ARBA00022801"/>
    </source>
</evidence>
<dbReference type="PROSITE" id="PS00562">
    <property type="entry name" value="CBM1_1"/>
    <property type="match status" value="1"/>
</dbReference>
<dbReference type="GO" id="GO:0030248">
    <property type="term" value="F:cellulose binding"/>
    <property type="evidence" value="ECO:0007669"/>
    <property type="project" value="InterPro"/>
</dbReference>
<keyword evidence="4" id="KW-0964">Secreted</keyword>
<keyword evidence="2 4" id="KW-0732">Signal</keyword>
<comment type="subcellular location">
    <subcellularLocation>
        <location evidence="4">Secreted</location>
    </subcellularLocation>
</comment>
<dbReference type="InterPro" id="IPR029058">
    <property type="entry name" value="AB_hydrolase_fold"/>
</dbReference>
<dbReference type="AlphaFoldDB" id="A0A8H7Y418"/>
<evidence type="ECO:0000256" key="5">
    <source>
        <dbReference type="SAM" id="MobiDB-lite"/>
    </source>
</evidence>
<evidence type="ECO:0000259" key="6">
    <source>
        <dbReference type="PROSITE" id="PS51164"/>
    </source>
</evidence>
<keyword evidence="4" id="KW-0624">Polysaccharide degradation</keyword>
<comment type="function">
    <text evidence="4">Esterase involved in the hydrolysis of xylan, a major structural heterogeneous polysaccharide found in plant biomass representing the second most abundant polysaccharide in the biosphere, after cellulose.</text>
</comment>
<dbReference type="NCBIfam" id="TIGR01840">
    <property type="entry name" value="esterase_phb"/>
    <property type="match status" value="1"/>
</dbReference>
<dbReference type="Gene3D" id="3.40.50.1820">
    <property type="entry name" value="alpha/beta hydrolase"/>
    <property type="match status" value="1"/>
</dbReference>
<feature type="domain" description="CBM1" evidence="6">
    <location>
        <begin position="320"/>
        <end position="356"/>
    </location>
</feature>
<dbReference type="InterPro" id="IPR000254">
    <property type="entry name" value="CBD"/>
</dbReference>
<protein>
    <recommendedName>
        <fullName evidence="4">Carboxylic ester hydrolase</fullName>
        <ecNumber evidence="4">3.1.1.-</ecNumber>
    </recommendedName>
</protein>
<keyword evidence="4" id="KW-0119">Carbohydrate metabolism</keyword>
<proteinExistence type="inferred from homology"/>
<organism evidence="7">
    <name type="scientific">Psilocybe cubensis</name>
    <name type="common">Psychedelic mushroom</name>
    <name type="synonym">Stropharia cubensis</name>
    <dbReference type="NCBI Taxonomy" id="181762"/>
    <lineage>
        <taxon>Eukaryota</taxon>
        <taxon>Fungi</taxon>
        <taxon>Dikarya</taxon>
        <taxon>Basidiomycota</taxon>
        <taxon>Agaricomycotina</taxon>
        <taxon>Agaricomycetes</taxon>
        <taxon>Agaricomycetidae</taxon>
        <taxon>Agaricales</taxon>
        <taxon>Agaricineae</taxon>
        <taxon>Strophariaceae</taxon>
        <taxon>Psilocybe</taxon>
    </lineage>
</organism>
<gene>
    <name evidence="7" type="ORF">JR316_001735</name>
</gene>
<dbReference type="Pfam" id="PF10503">
    <property type="entry name" value="Esterase_PHB"/>
    <property type="match status" value="1"/>
</dbReference>
<dbReference type="SUPFAM" id="SSF53474">
    <property type="entry name" value="alpha/beta-Hydrolases"/>
    <property type="match status" value="2"/>
</dbReference>
<dbReference type="InterPro" id="IPR010126">
    <property type="entry name" value="Esterase_phb"/>
</dbReference>
<dbReference type="InterPro" id="IPR050955">
    <property type="entry name" value="Plant_Biomass_Hydrol_Est"/>
</dbReference>
<comment type="similarity">
    <text evidence="4">Belongs to the carbohydrate esterase 1 (CE1) family.</text>
</comment>